<dbReference type="EMBL" id="PCRQ01000044">
    <property type="protein sequence ID" value="PIP24262.1"/>
    <property type="molecule type" value="Genomic_DNA"/>
</dbReference>
<accession>A0A2G9YYG3</accession>
<sequence>MPKIQEKAKAIKLRKRGLSYNEILKEVPVAKSTLSLWLRSVGLAKKQRQRLTEKRLTALLKGAKAKKDQRLALTKEIKSRARKEVGKLSKRELWLIGTALYWAEGAKAKQWNVSVGLKFNNSDPTMIIFFLKWLKEICFVSPQDIIYELYIHETADWKNARKYWSKIISIPPQKIRIYFKHNKIQTKRKNIGNDYYGLIMVRVKKSTNLNRKITGWIEGTCQYCGVVQR</sequence>
<name>A0A2G9YYG3_9BACT</name>
<evidence type="ECO:0000313" key="1">
    <source>
        <dbReference type="EMBL" id="PIP24262.1"/>
    </source>
</evidence>
<reference evidence="1 2" key="1">
    <citation type="submission" date="2017-09" db="EMBL/GenBank/DDBJ databases">
        <title>Depth-based differentiation of microbial function through sediment-hosted aquifers and enrichment of novel symbionts in the deep terrestrial subsurface.</title>
        <authorList>
            <person name="Probst A.J."/>
            <person name="Ladd B."/>
            <person name="Jarett J.K."/>
            <person name="Geller-Mcgrath D.E."/>
            <person name="Sieber C.M."/>
            <person name="Emerson J.B."/>
            <person name="Anantharaman K."/>
            <person name="Thomas B.C."/>
            <person name="Malmstrom R."/>
            <person name="Stieglmeier M."/>
            <person name="Klingl A."/>
            <person name="Woyke T."/>
            <person name="Ryan C.M."/>
            <person name="Banfield J.F."/>
        </authorList>
    </citation>
    <scope>NUCLEOTIDE SEQUENCE [LARGE SCALE GENOMIC DNA]</scope>
    <source>
        <strain evidence="1">CG23_combo_of_CG06-09_8_20_14_all_37_18</strain>
    </source>
</reference>
<proteinExistence type="predicted"/>
<dbReference type="Proteomes" id="UP000229952">
    <property type="component" value="Unassembled WGS sequence"/>
</dbReference>
<comment type="caution">
    <text evidence="1">The sequence shown here is derived from an EMBL/GenBank/DDBJ whole genome shotgun (WGS) entry which is preliminary data.</text>
</comment>
<protein>
    <submittedName>
        <fullName evidence="1">Uncharacterized protein</fullName>
    </submittedName>
</protein>
<gene>
    <name evidence="1" type="ORF">COX35_01670</name>
</gene>
<organism evidence="1 2">
    <name type="scientific">Candidatus Nealsonbacteria bacterium CG23_combo_of_CG06-09_8_20_14_all_37_18</name>
    <dbReference type="NCBI Taxonomy" id="1974720"/>
    <lineage>
        <taxon>Bacteria</taxon>
        <taxon>Candidatus Nealsoniibacteriota</taxon>
    </lineage>
</organism>
<dbReference type="AlphaFoldDB" id="A0A2G9YYG3"/>
<evidence type="ECO:0000313" key="2">
    <source>
        <dbReference type="Proteomes" id="UP000229952"/>
    </source>
</evidence>